<gene>
    <name evidence="3" type="ORF">BDA99DRAFT_565766</name>
</gene>
<dbReference type="Proteomes" id="UP001209540">
    <property type="component" value="Unassembled WGS sequence"/>
</dbReference>
<dbReference type="AlphaFoldDB" id="A0AAD5JX09"/>
<reference evidence="3" key="2">
    <citation type="submission" date="2023-02" db="EMBL/GenBank/DDBJ databases">
        <authorList>
            <consortium name="DOE Joint Genome Institute"/>
            <person name="Mondo S.J."/>
            <person name="Chang Y."/>
            <person name="Wang Y."/>
            <person name="Ahrendt S."/>
            <person name="Andreopoulos W."/>
            <person name="Barry K."/>
            <person name="Beard J."/>
            <person name="Benny G.L."/>
            <person name="Blankenship S."/>
            <person name="Bonito G."/>
            <person name="Cuomo C."/>
            <person name="Desiro A."/>
            <person name="Gervers K.A."/>
            <person name="Hundley H."/>
            <person name="Kuo A."/>
            <person name="LaButti K."/>
            <person name="Lang B.F."/>
            <person name="Lipzen A."/>
            <person name="O'Donnell K."/>
            <person name="Pangilinan J."/>
            <person name="Reynolds N."/>
            <person name="Sandor L."/>
            <person name="Smith M.W."/>
            <person name="Tsang A."/>
            <person name="Grigoriev I.V."/>
            <person name="Stajich J.E."/>
            <person name="Spatafora J.W."/>
        </authorList>
    </citation>
    <scope>NUCLEOTIDE SEQUENCE</scope>
    <source>
        <strain evidence="3">RSA 2281</strain>
    </source>
</reference>
<comment type="caution">
    <text evidence="3">The sequence shown here is derived from an EMBL/GenBank/DDBJ whole genome shotgun (WGS) entry which is preliminary data.</text>
</comment>
<reference evidence="3" key="1">
    <citation type="journal article" date="2022" name="IScience">
        <title>Evolution of zygomycete secretomes and the origins of terrestrial fungal ecologies.</title>
        <authorList>
            <person name="Chang Y."/>
            <person name="Wang Y."/>
            <person name="Mondo S."/>
            <person name="Ahrendt S."/>
            <person name="Andreopoulos W."/>
            <person name="Barry K."/>
            <person name="Beard J."/>
            <person name="Benny G.L."/>
            <person name="Blankenship S."/>
            <person name="Bonito G."/>
            <person name="Cuomo C."/>
            <person name="Desiro A."/>
            <person name="Gervers K.A."/>
            <person name="Hundley H."/>
            <person name="Kuo A."/>
            <person name="LaButti K."/>
            <person name="Lang B.F."/>
            <person name="Lipzen A."/>
            <person name="O'Donnell K."/>
            <person name="Pangilinan J."/>
            <person name="Reynolds N."/>
            <person name="Sandor L."/>
            <person name="Smith M.E."/>
            <person name="Tsang A."/>
            <person name="Grigoriev I.V."/>
            <person name="Stajich J.E."/>
            <person name="Spatafora J.W."/>
        </authorList>
    </citation>
    <scope>NUCLEOTIDE SEQUENCE</scope>
    <source>
        <strain evidence="3">RSA 2281</strain>
    </source>
</reference>
<proteinExistence type="predicted"/>
<dbReference type="PANTHER" id="PTHR12390:SF0">
    <property type="entry name" value="UROPORPHYRINOGEN-III SYNTHASE"/>
    <property type="match status" value="1"/>
</dbReference>
<sequence>MTKNVLLFKGKETNTPLDEYEYELEHYNYKTDFIPVLDSKPESISFIQELLVQPPGHGGIIFTSQRSVDSWNQAITTLQQKQRQEQQRESIIHPQWHLLNVFIVGTKTAEKLSNLSFFHNEPIVHDRAVQLAPEMIPVMLNKKKQDPHFQNSILFLAGDKRLNELPTRLKEADIPFQEVRTYSTCAHPELTDRLVSKHQQRQHQHQQKDNGDNEEDWAVFFSPSGVNYVLERNIQWIKSIPKLAAIGATTADHMKQCGLTVTLISPKPRAKDLAAAIAVHDGSSDQ</sequence>
<dbReference type="Pfam" id="PF02602">
    <property type="entry name" value="HEM4"/>
    <property type="match status" value="1"/>
</dbReference>
<feature type="region of interest" description="Disordered" evidence="1">
    <location>
        <begin position="194"/>
        <end position="216"/>
    </location>
</feature>
<organism evidence="3 4">
    <name type="scientific">Phascolomyces articulosus</name>
    <dbReference type="NCBI Taxonomy" id="60185"/>
    <lineage>
        <taxon>Eukaryota</taxon>
        <taxon>Fungi</taxon>
        <taxon>Fungi incertae sedis</taxon>
        <taxon>Mucoromycota</taxon>
        <taxon>Mucoromycotina</taxon>
        <taxon>Mucoromycetes</taxon>
        <taxon>Mucorales</taxon>
        <taxon>Lichtheimiaceae</taxon>
        <taxon>Phascolomyces</taxon>
    </lineage>
</organism>
<dbReference type="EMBL" id="JAIXMP010000049">
    <property type="protein sequence ID" value="KAI9245894.1"/>
    <property type="molecule type" value="Genomic_DNA"/>
</dbReference>
<feature type="domain" description="Tetrapyrrole biosynthesis uroporphyrinogen III synthase" evidence="2">
    <location>
        <begin position="19"/>
        <end position="274"/>
    </location>
</feature>
<dbReference type="InterPro" id="IPR036108">
    <property type="entry name" value="4pyrrol_syn_uPrphyn_synt_sf"/>
</dbReference>
<dbReference type="SUPFAM" id="SSF69618">
    <property type="entry name" value="HemD-like"/>
    <property type="match status" value="1"/>
</dbReference>
<dbReference type="GO" id="GO:0005829">
    <property type="term" value="C:cytosol"/>
    <property type="evidence" value="ECO:0007669"/>
    <property type="project" value="TreeGrafter"/>
</dbReference>
<dbReference type="InterPro" id="IPR003754">
    <property type="entry name" value="4pyrrol_synth_uPrphyn_synth"/>
</dbReference>
<evidence type="ECO:0000259" key="2">
    <source>
        <dbReference type="Pfam" id="PF02602"/>
    </source>
</evidence>
<dbReference type="Gene3D" id="3.40.50.10090">
    <property type="match status" value="2"/>
</dbReference>
<accession>A0AAD5JX09</accession>
<dbReference type="CDD" id="cd06578">
    <property type="entry name" value="HemD"/>
    <property type="match status" value="1"/>
</dbReference>
<dbReference type="PANTHER" id="PTHR12390">
    <property type="entry name" value="UROPORPHYRINOGEN III SYNTHASE"/>
    <property type="match status" value="1"/>
</dbReference>
<evidence type="ECO:0000313" key="4">
    <source>
        <dbReference type="Proteomes" id="UP001209540"/>
    </source>
</evidence>
<evidence type="ECO:0000256" key="1">
    <source>
        <dbReference type="SAM" id="MobiDB-lite"/>
    </source>
</evidence>
<dbReference type="GO" id="GO:0006780">
    <property type="term" value="P:uroporphyrinogen III biosynthetic process"/>
    <property type="evidence" value="ECO:0007669"/>
    <property type="project" value="InterPro"/>
</dbReference>
<keyword evidence="4" id="KW-1185">Reference proteome</keyword>
<evidence type="ECO:0000313" key="3">
    <source>
        <dbReference type="EMBL" id="KAI9245894.1"/>
    </source>
</evidence>
<dbReference type="InterPro" id="IPR039793">
    <property type="entry name" value="UROS/Hem4"/>
</dbReference>
<feature type="compositionally biased region" description="Basic residues" evidence="1">
    <location>
        <begin position="196"/>
        <end position="205"/>
    </location>
</feature>
<dbReference type="GO" id="GO:0004852">
    <property type="term" value="F:uroporphyrinogen-III synthase activity"/>
    <property type="evidence" value="ECO:0007669"/>
    <property type="project" value="InterPro"/>
</dbReference>
<protein>
    <submittedName>
        <fullName evidence="3">Tetrapyrrole biosynthesis, uroporphyrinogen III synthase</fullName>
    </submittedName>
</protein>
<name>A0AAD5JX09_9FUNG</name>